<dbReference type="GO" id="GO:0022857">
    <property type="term" value="F:transmembrane transporter activity"/>
    <property type="evidence" value="ECO:0007669"/>
    <property type="project" value="InterPro"/>
</dbReference>
<name>A0A1T4KA19_9HYPH</name>
<sequence>MTRMQPTSRHWSARLPFYYGWFIVGIAFVTMAIGVTGRTSFSLLLPPLIDEFKWDRGLAAGAFSFGFLVSAILSPFVGRVVDARGPRILILIGVVLMSAGLMLAPYVTSPWQLYATLGLAVGGGANMMTYTVHSQFLPHWFVRRRGLAISIAFAGAGVGAVLLLPWLQTIIVTEGWRASCVAMGWLVLLGIAPLALFVRKGPADVGQNPDGDRASPGMLAARRAAITDHAWAATEWSLRRAMRTARFWWLSLGYFLALVAWYAIQVHQTTYLVEIGFAPLTAAWALGAVSIIGIPGQILLGALSDRVGREWIWTAGCLGFALAYAALIGLEHWPSPALLYFMVFAQGFLGYALTSVMGPIVAEIFEGPHYGSIFGAISVSLIVGGAVGPWMAGAIHDETGSYRPAFLLIIGFCLVSMMAIWIAGPRKIRPVQGRARPS</sequence>
<dbReference type="CDD" id="cd17355">
    <property type="entry name" value="MFS_YcxA_like"/>
    <property type="match status" value="1"/>
</dbReference>
<keyword evidence="1 4" id="KW-0812">Transmembrane</keyword>
<evidence type="ECO:0000256" key="1">
    <source>
        <dbReference type="ARBA" id="ARBA00022692"/>
    </source>
</evidence>
<evidence type="ECO:0000313" key="7">
    <source>
        <dbReference type="Proteomes" id="UP000190092"/>
    </source>
</evidence>
<dbReference type="Gene3D" id="1.20.1250.20">
    <property type="entry name" value="MFS general substrate transporter like domains"/>
    <property type="match status" value="2"/>
</dbReference>
<feature type="transmembrane region" description="Helical" evidence="4">
    <location>
        <begin position="145"/>
        <end position="164"/>
    </location>
</feature>
<organism evidence="6 7">
    <name type="scientific">Enhydrobacter aerosaccus</name>
    <dbReference type="NCBI Taxonomy" id="225324"/>
    <lineage>
        <taxon>Bacteria</taxon>
        <taxon>Pseudomonadati</taxon>
        <taxon>Pseudomonadota</taxon>
        <taxon>Alphaproteobacteria</taxon>
        <taxon>Hyphomicrobiales</taxon>
        <taxon>Enhydrobacter</taxon>
    </lineage>
</organism>
<dbReference type="InterPro" id="IPR011701">
    <property type="entry name" value="MFS"/>
</dbReference>
<feature type="domain" description="Major facilitator superfamily (MFS) profile" evidence="5">
    <location>
        <begin position="13"/>
        <end position="428"/>
    </location>
</feature>
<keyword evidence="2 4" id="KW-1133">Transmembrane helix</keyword>
<evidence type="ECO:0000256" key="2">
    <source>
        <dbReference type="ARBA" id="ARBA00022989"/>
    </source>
</evidence>
<dbReference type="STRING" id="225324.SAMN02745126_00830"/>
<dbReference type="Proteomes" id="UP000190092">
    <property type="component" value="Unassembled WGS sequence"/>
</dbReference>
<protein>
    <submittedName>
        <fullName evidence="6">Sugar phosphate permease</fullName>
    </submittedName>
</protein>
<dbReference type="InterPro" id="IPR020846">
    <property type="entry name" value="MFS_dom"/>
</dbReference>
<feature type="transmembrane region" description="Helical" evidence="4">
    <location>
        <begin position="113"/>
        <end position="133"/>
    </location>
</feature>
<dbReference type="AlphaFoldDB" id="A0A1T4KA19"/>
<feature type="transmembrane region" description="Helical" evidence="4">
    <location>
        <begin position="88"/>
        <end position="107"/>
    </location>
</feature>
<feature type="transmembrane region" description="Helical" evidence="4">
    <location>
        <begin position="247"/>
        <end position="264"/>
    </location>
</feature>
<dbReference type="PROSITE" id="PS50850">
    <property type="entry name" value="MFS"/>
    <property type="match status" value="1"/>
</dbReference>
<feature type="transmembrane region" description="Helical" evidence="4">
    <location>
        <begin position="312"/>
        <end position="333"/>
    </location>
</feature>
<feature type="transmembrane region" description="Helical" evidence="4">
    <location>
        <begin position="276"/>
        <end position="300"/>
    </location>
</feature>
<reference evidence="7" key="1">
    <citation type="submission" date="2017-02" db="EMBL/GenBank/DDBJ databases">
        <authorList>
            <person name="Varghese N."/>
            <person name="Submissions S."/>
        </authorList>
    </citation>
    <scope>NUCLEOTIDE SEQUENCE [LARGE SCALE GENOMIC DNA]</scope>
    <source>
        <strain evidence="7">ATCC 27094</strain>
    </source>
</reference>
<dbReference type="EMBL" id="FUWJ01000001">
    <property type="protein sequence ID" value="SJZ39155.1"/>
    <property type="molecule type" value="Genomic_DNA"/>
</dbReference>
<evidence type="ECO:0000256" key="4">
    <source>
        <dbReference type="SAM" id="Phobius"/>
    </source>
</evidence>
<accession>A0A1T4KA19</accession>
<feature type="transmembrane region" description="Helical" evidence="4">
    <location>
        <begin position="16"/>
        <end position="37"/>
    </location>
</feature>
<dbReference type="Pfam" id="PF07690">
    <property type="entry name" value="MFS_1"/>
    <property type="match status" value="1"/>
</dbReference>
<dbReference type="InterPro" id="IPR050327">
    <property type="entry name" value="Proton-linked_MCT"/>
</dbReference>
<feature type="transmembrane region" description="Helical" evidence="4">
    <location>
        <begin position="57"/>
        <end position="76"/>
    </location>
</feature>
<dbReference type="InterPro" id="IPR036259">
    <property type="entry name" value="MFS_trans_sf"/>
</dbReference>
<dbReference type="PANTHER" id="PTHR11360">
    <property type="entry name" value="MONOCARBOXYLATE TRANSPORTER"/>
    <property type="match status" value="1"/>
</dbReference>
<gene>
    <name evidence="6" type="ORF">SAMN02745126_00830</name>
</gene>
<evidence type="ECO:0000313" key="6">
    <source>
        <dbReference type="EMBL" id="SJZ39155.1"/>
    </source>
</evidence>
<feature type="transmembrane region" description="Helical" evidence="4">
    <location>
        <begin position="404"/>
        <end position="424"/>
    </location>
</feature>
<feature type="transmembrane region" description="Helical" evidence="4">
    <location>
        <begin position="176"/>
        <end position="198"/>
    </location>
</feature>
<dbReference type="PANTHER" id="PTHR11360:SF284">
    <property type="entry name" value="EG:103B4.3 PROTEIN-RELATED"/>
    <property type="match status" value="1"/>
</dbReference>
<keyword evidence="3 4" id="KW-0472">Membrane</keyword>
<dbReference type="SUPFAM" id="SSF103473">
    <property type="entry name" value="MFS general substrate transporter"/>
    <property type="match status" value="1"/>
</dbReference>
<feature type="transmembrane region" description="Helical" evidence="4">
    <location>
        <begin position="339"/>
        <end position="361"/>
    </location>
</feature>
<evidence type="ECO:0000259" key="5">
    <source>
        <dbReference type="PROSITE" id="PS50850"/>
    </source>
</evidence>
<feature type="transmembrane region" description="Helical" evidence="4">
    <location>
        <begin position="373"/>
        <end position="392"/>
    </location>
</feature>
<evidence type="ECO:0000256" key="3">
    <source>
        <dbReference type="ARBA" id="ARBA00023136"/>
    </source>
</evidence>
<keyword evidence="7" id="KW-1185">Reference proteome</keyword>
<proteinExistence type="predicted"/>